<feature type="compositionally biased region" description="Low complexity" evidence="1">
    <location>
        <begin position="1"/>
        <end position="19"/>
    </location>
</feature>
<dbReference type="EMBL" id="AMZH03004773">
    <property type="protein sequence ID" value="RRT68176.1"/>
    <property type="molecule type" value="Genomic_DNA"/>
</dbReference>
<sequence length="204" mass="21929">MSSRSSSSDSSLGSSFGSSHTVEAENPSPQVVSRPTKNPRLVVVGLSSGRATPADSKVVEALEAMKSCYDSDSTLMARRLVEVRERFHIPSEYELHVPLPGQRPYDVFLNGIGLSTDALEVGLRFPLHPMIGLSHRVADLSFAYDTQLVTLSGGIPLAMLQVEHRADPGPIRGVLPPLSGAGRVLSDCPKWILGRRGPFSNKGL</sequence>
<feature type="region of interest" description="Disordered" evidence="1">
    <location>
        <begin position="1"/>
        <end position="37"/>
    </location>
</feature>
<protein>
    <submittedName>
        <fullName evidence="2">Uncharacterized protein</fullName>
    </submittedName>
</protein>
<gene>
    <name evidence="2" type="ORF">B296_00037760</name>
</gene>
<evidence type="ECO:0000313" key="2">
    <source>
        <dbReference type="EMBL" id="RRT68176.1"/>
    </source>
</evidence>
<accession>A0A426ZW15</accession>
<organism evidence="2 3">
    <name type="scientific">Ensete ventricosum</name>
    <name type="common">Abyssinian banana</name>
    <name type="synonym">Musa ensete</name>
    <dbReference type="NCBI Taxonomy" id="4639"/>
    <lineage>
        <taxon>Eukaryota</taxon>
        <taxon>Viridiplantae</taxon>
        <taxon>Streptophyta</taxon>
        <taxon>Embryophyta</taxon>
        <taxon>Tracheophyta</taxon>
        <taxon>Spermatophyta</taxon>
        <taxon>Magnoliopsida</taxon>
        <taxon>Liliopsida</taxon>
        <taxon>Zingiberales</taxon>
        <taxon>Musaceae</taxon>
        <taxon>Ensete</taxon>
    </lineage>
</organism>
<dbReference type="Proteomes" id="UP000287651">
    <property type="component" value="Unassembled WGS sequence"/>
</dbReference>
<reference evidence="2 3" key="1">
    <citation type="journal article" date="2014" name="Agronomy (Basel)">
        <title>A Draft Genome Sequence for Ensete ventricosum, the Drought-Tolerant Tree Against Hunger.</title>
        <authorList>
            <person name="Harrison J."/>
            <person name="Moore K.A."/>
            <person name="Paszkiewicz K."/>
            <person name="Jones T."/>
            <person name="Grant M."/>
            <person name="Ambacheew D."/>
            <person name="Muzemil S."/>
            <person name="Studholme D.J."/>
        </authorList>
    </citation>
    <scope>NUCLEOTIDE SEQUENCE [LARGE SCALE GENOMIC DNA]</scope>
</reference>
<comment type="caution">
    <text evidence="2">The sequence shown here is derived from an EMBL/GenBank/DDBJ whole genome shotgun (WGS) entry which is preliminary data.</text>
</comment>
<evidence type="ECO:0000256" key="1">
    <source>
        <dbReference type="SAM" id="MobiDB-lite"/>
    </source>
</evidence>
<dbReference type="AlphaFoldDB" id="A0A426ZW15"/>
<feature type="compositionally biased region" description="Polar residues" evidence="1">
    <location>
        <begin position="27"/>
        <end position="36"/>
    </location>
</feature>
<name>A0A426ZW15_ENSVE</name>
<evidence type="ECO:0000313" key="3">
    <source>
        <dbReference type="Proteomes" id="UP000287651"/>
    </source>
</evidence>
<proteinExistence type="predicted"/>